<reference evidence="5" key="1">
    <citation type="submission" date="2019-09" db="EMBL/GenBank/DDBJ databases">
        <title>Bird 10,000 Genomes (B10K) Project - Family phase.</title>
        <authorList>
            <person name="Zhang G."/>
        </authorList>
    </citation>
    <scope>NUCLEOTIDE SEQUENCE</scope>
    <source>
        <strain evidence="5">OUT-0024</strain>
        <tissue evidence="5">Muscle</tissue>
    </source>
</reference>
<sequence length="76" mass="8974">GCMMNGKIYPFGPIERTEKCENCYCNKYAIQCCSFMTNPPHYDKEKCKVIFNRKRCDYDVVQKDNPSKVCSTFRRV</sequence>
<dbReference type="PANTHER" id="PTHR10500">
    <property type="entry name" value="BETA-MICROSEMINOPROTEIN"/>
    <property type="match status" value="1"/>
</dbReference>
<organism evidence="5 6">
    <name type="scientific">Tychaedon coryphoeus</name>
    <name type="common">Karoo scrub-robin</name>
    <name type="synonym">Erythropygia coryphaeus</name>
    <dbReference type="NCBI Taxonomy" id="614051"/>
    <lineage>
        <taxon>Eukaryota</taxon>
        <taxon>Metazoa</taxon>
        <taxon>Chordata</taxon>
        <taxon>Craniata</taxon>
        <taxon>Vertebrata</taxon>
        <taxon>Euteleostomi</taxon>
        <taxon>Archelosauria</taxon>
        <taxon>Archosauria</taxon>
        <taxon>Dinosauria</taxon>
        <taxon>Saurischia</taxon>
        <taxon>Theropoda</taxon>
        <taxon>Coelurosauria</taxon>
        <taxon>Aves</taxon>
        <taxon>Neognathae</taxon>
        <taxon>Neoaves</taxon>
        <taxon>Telluraves</taxon>
        <taxon>Australaves</taxon>
        <taxon>Passeriformes</taxon>
        <taxon>Muscicapidae</taxon>
        <taxon>Cercotrichas</taxon>
    </lineage>
</organism>
<comment type="caution">
    <text evidence="5">The sequence shown here is derived from an EMBL/GenBank/DDBJ whole genome shotgun (WGS) entry which is preliminary data.</text>
</comment>
<name>A0A851QQZ6_TYCCO</name>
<dbReference type="InterPro" id="IPR008735">
    <property type="entry name" value="PSP94"/>
</dbReference>
<evidence type="ECO:0000313" key="6">
    <source>
        <dbReference type="Proteomes" id="UP000631545"/>
    </source>
</evidence>
<keyword evidence="6" id="KW-1185">Reference proteome</keyword>
<dbReference type="Proteomes" id="UP000631545">
    <property type="component" value="Unassembled WGS sequence"/>
</dbReference>
<keyword evidence="3" id="KW-0964">Secreted</keyword>
<evidence type="ECO:0000256" key="4">
    <source>
        <dbReference type="ARBA" id="ARBA00023157"/>
    </source>
</evidence>
<evidence type="ECO:0000313" key="5">
    <source>
        <dbReference type="EMBL" id="NXC83398.1"/>
    </source>
</evidence>
<comment type="similarity">
    <text evidence="2">Belongs to the beta-microseminoprotein family.</text>
</comment>
<evidence type="ECO:0000256" key="1">
    <source>
        <dbReference type="ARBA" id="ARBA00004613"/>
    </source>
</evidence>
<feature type="non-terminal residue" evidence="5">
    <location>
        <position position="76"/>
    </location>
</feature>
<comment type="subcellular location">
    <subcellularLocation>
        <location evidence="1">Secreted</location>
    </subcellularLocation>
</comment>
<dbReference type="Gene3D" id="2.20.25.590">
    <property type="match status" value="1"/>
</dbReference>
<dbReference type="Pfam" id="PF05825">
    <property type="entry name" value="PSP94"/>
    <property type="match status" value="1"/>
</dbReference>
<dbReference type="GO" id="GO:0005576">
    <property type="term" value="C:extracellular region"/>
    <property type="evidence" value="ECO:0007669"/>
    <property type="project" value="UniProtKB-SubCell"/>
</dbReference>
<dbReference type="EMBL" id="WBND01000198">
    <property type="protein sequence ID" value="NXC83398.1"/>
    <property type="molecule type" value="Genomic_DNA"/>
</dbReference>
<protein>
    <submittedName>
        <fullName evidence="5">MSMB protein</fullName>
    </submittedName>
</protein>
<dbReference type="AlphaFoldDB" id="A0A851QQZ6"/>
<accession>A0A851QQZ6</accession>
<dbReference type="PANTHER" id="PTHR10500:SF7">
    <property type="entry name" value="BETA-MICROSEMINOPROTEIN"/>
    <property type="match status" value="1"/>
</dbReference>
<feature type="non-terminal residue" evidence="5">
    <location>
        <position position="1"/>
    </location>
</feature>
<gene>
    <name evidence="5" type="primary">Msmb_0</name>
    <name evidence="5" type="ORF">CERCOR_R06225</name>
</gene>
<keyword evidence="4" id="KW-1015">Disulfide bond</keyword>
<proteinExistence type="inferred from homology"/>
<dbReference type="Gene3D" id="2.10.70.10">
    <property type="entry name" value="Complement Module, domain 1"/>
    <property type="match status" value="1"/>
</dbReference>
<evidence type="ECO:0000256" key="3">
    <source>
        <dbReference type="ARBA" id="ARBA00022525"/>
    </source>
</evidence>
<evidence type="ECO:0000256" key="2">
    <source>
        <dbReference type="ARBA" id="ARBA00010352"/>
    </source>
</evidence>